<evidence type="ECO:0000256" key="11">
    <source>
        <dbReference type="SAM" id="Phobius"/>
    </source>
</evidence>
<keyword evidence="5" id="KW-0441">Lipid A biosynthesis</keyword>
<dbReference type="AlphaFoldDB" id="A0A1H5TR36"/>
<name>A0A1H5TR36_9BACT</name>
<evidence type="ECO:0000259" key="12">
    <source>
        <dbReference type="Pfam" id="PF00892"/>
    </source>
</evidence>
<evidence type="ECO:0000256" key="7">
    <source>
        <dbReference type="ARBA" id="ARBA00022985"/>
    </source>
</evidence>
<dbReference type="Gene3D" id="1.10.3730.20">
    <property type="match status" value="1"/>
</dbReference>
<dbReference type="InterPro" id="IPR000620">
    <property type="entry name" value="EamA_dom"/>
</dbReference>
<proteinExistence type="predicted"/>
<evidence type="ECO:0000256" key="8">
    <source>
        <dbReference type="ARBA" id="ARBA00022989"/>
    </source>
</evidence>
<dbReference type="GO" id="GO:0022857">
    <property type="term" value="F:transmembrane transporter activity"/>
    <property type="evidence" value="ECO:0007669"/>
    <property type="project" value="InterPro"/>
</dbReference>
<organism evidence="13 14">
    <name type="scientific">Bryocella elongata</name>
    <dbReference type="NCBI Taxonomy" id="863522"/>
    <lineage>
        <taxon>Bacteria</taxon>
        <taxon>Pseudomonadati</taxon>
        <taxon>Acidobacteriota</taxon>
        <taxon>Terriglobia</taxon>
        <taxon>Terriglobales</taxon>
        <taxon>Acidobacteriaceae</taxon>
        <taxon>Bryocella</taxon>
    </lineage>
</organism>
<dbReference type="EMBL" id="FNVA01000001">
    <property type="protein sequence ID" value="SEF64477.1"/>
    <property type="molecule type" value="Genomic_DNA"/>
</dbReference>
<evidence type="ECO:0000256" key="2">
    <source>
        <dbReference type="ARBA" id="ARBA00022475"/>
    </source>
</evidence>
<dbReference type="OrthoDB" id="123155at2"/>
<dbReference type="InterPro" id="IPR000390">
    <property type="entry name" value="Small_drug/metabolite_transptr"/>
</dbReference>
<feature type="transmembrane region" description="Helical" evidence="11">
    <location>
        <begin position="56"/>
        <end position="79"/>
    </location>
</feature>
<evidence type="ECO:0000256" key="5">
    <source>
        <dbReference type="ARBA" id="ARBA00022556"/>
    </source>
</evidence>
<keyword evidence="8 11" id="KW-1133">Transmembrane helix</keyword>
<keyword evidence="14" id="KW-1185">Reference proteome</keyword>
<dbReference type="GO" id="GO:0005886">
    <property type="term" value="C:plasma membrane"/>
    <property type="evidence" value="ECO:0007669"/>
    <property type="project" value="UniProtKB-SubCell"/>
</dbReference>
<feature type="domain" description="EamA" evidence="12">
    <location>
        <begin position="66"/>
        <end position="135"/>
    </location>
</feature>
<dbReference type="GO" id="GO:0009245">
    <property type="term" value="P:lipid A biosynthetic process"/>
    <property type="evidence" value="ECO:0007669"/>
    <property type="project" value="UniProtKB-KW"/>
</dbReference>
<feature type="transmembrane region" description="Helical" evidence="11">
    <location>
        <begin position="14"/>
        <end position="36"/>
    </location>
</feature>
<keyword evidence="2" id="KW-1003">Cell membrane</keyword>
<feature type="transmembrane region" description="Helical" evidence="11">
    <location>
        <begin position="91"/>
        <end position="112"/>
    </location>
</feature>
<evidence type="ECO:0000256" key="9">
    <source>
        <dbReference type="ARBA" id="ARBA00023098"/>
    </source>
</evidence>
<evidence type="ECO:0000256" key="3">
    <source>
        <dbReference type="ARBA" id="ARBA00022516"/>
    </source>
</evidence>
<keyword evidence="4" id="KW-0997">Cell inner membrane</keyword>
<accession>A0A1H5TR36</accession>
<evidence type="ECO:0000313" key="14">
    <source>
        <dbReference type="Proteomes" id="UP000236728"/>
    </source>
</evidence>
<dbReference type="Pfam" id="PF00892">
    <property type="entry name" value="EamA"/>
    <property type="match status" value="1"/>
</dbReference>
<keyword evidence="7" id="KW-0448">Lipopolysaccharide biosynthesis</keyword>
<reference evidence="13 14" key="1">
    <citation type="submission" date="2016-10" db="EMBL/GenBank/DDBJ databases">
        <authorList>
            <person name="de Groot N.N."/>
        </authorList>
    </citation>
    <scope>NUCLEOTIDE SEQUENCE [LARGE SCALE GENOMIC DNA]</scope>
    <source>
        <strain evidence="13 14">DSM 22489</strain>
    </source>
</reference>
<sequence>MKTLLIQLAPAGSLQAWTAILLVAALAVVGEVMIAAGMQQLGDLDDIRAVKGLGGAIAAVLTNLRFVTGALCMALNFFTMLAALSLANLSLAGPAIAALTYIGNAIAAKFFLRERVDKRRWMATAFVALGVFLLSR</sequence>
<comment type="subcellular location">
    <subcellularLocation>
        <location evidence="1">Cell membrane</location>
        <topology evidence="1">Multi-pass membrane protein</topology>
    </subcellularLocation>
</comment>
<protein>
    <submittedName>
        <fullName evidence="13">EamA-like transporter family protein</fullName>
    </submittedName>
</protein>
<dbReference type="Proteomes" id="UP000236728">
    <property type="component" value="Unassembled WGS sequence"/>
</dbReference>
<evidence type="ECO:0000256" key="1">
    <source>
        <dbReference type="ARBA" id="ARBA00004651"/>
    </source>
</evidence>
<dbReference type="PANTHER" id="PTHR30561:SF9">
    <property type="entry name" value="4-AMINO-4-DEOXY-L-ARABINOSE-PHOSPHOUNDECAPRENOL FLIPPASE SUBUNIT ARNF-RELATED"/>
    <property type="match status" value="1"/>
</dbReference>
<evidence type="ECO:0000256" key="4">
    <source>
        <dbReference type="ARBA" id="ARBA00022519"/>
    </source>
</evidence>
<dbReference type="PANTHER" id="PTHR30561">
    <property type="entry name" value="SMR FAMILY PROTON-DEPENDENT DRUG EFFLUX TRANSPORTER SUGE"/>
    <property type="match status" value="1"/>
</dbReference>
<dbReference type="RefSeq" id="WP_103931582.1">
    <property type="nucleotide sequence ID" value="NZ_FNVA01000001.1"/>
</dbReference>
<dbReference type="GO" id="GO:0009103">
    <property type="term" value="P:lipopolysaccharide biosynthetic process"/>
    <property type="evidence" value="ECO:0007669"/>
    <property type="project" value="UniProtKB-KW"/>
</dbReference>
<evidence type="ECO:0000256" key="10">
    <source>
        <dbReference type="ARBA" id="ARBA00023136"/>
    </source>
</evidence>
<evidence type="ECO:0000313" key="13">
    <source>
        <dbReference type="EMBL" id="SEF64477.1"/>
    </source>
</evidence>
<keyword evidence="9" id="KW-0443">Lipid metabolism</keyword>
<gene>
    <name evidence="13" type="ORF">SAMN05421819_0684</name>
</gene>
<dbReference type="SUPFAM" id="SSF103481">
    <property type="entry name" value="Multidrug resistance efflux transporter EmrE"/>
    <property type="match status" value="1"/>
</dbReference>
<evidence type="ECO:0000256" key="6">
    <source>
        <dbReference type="ARBA" id="ARBA00022692"/>
    </source>
</evidence>
<keyword evidence="10 11" id="KW-0472">Membrane</keyword>
<dbReference type="InterPro" id="IPR037185">
    <property type="entry name" value="EmrE-like"/>
</dbReference>
<keyword evidence="3" id="KW-0444">Lipid biosynthesis</keyword>
<keyword evidence="6 11" id="KW-0812">Transmembrane</keyword>